<organism evidence="3 4">
    <name type="scientific">Dimargaris cristalligena</name>
    <dbReference type="NCBI Taxonomy" id="215637"/>
    <lineage>
        <taxon>Eukaryota</taxon>
        <taxon>Fungi</taxon>
        <taxon>Fungi incertae sedis</taxon>
        <taxon>Zoopagomycota</taxon>
        <taxon>Kickxellomycotina</taxon>
        <taxon>Dimargaritomycetes</taxon>
        <taxon>Dimargaritales</taxon>
        <taxon>Dimargaritaceae</taxon>
        <taxon>Dimargaris</taxon>
    </lineage>
</organism>
<reference evidence="4" key="1">
    <citation type="journal article" date="2018" name="Nat. Microbiol.">
        <title>Leveraging single-cell genomics to expand the fungal tree of life.</title>
        <authorList>
            <person name="Ahrendt S.R."/>
            <person name="Quandt C.A."/>
            <person name="Ciobanu D."/>
            <person name="Clum A."/>
            <person name="Salamov A."/>
            <person name="Andreopoulos B."/>
            <person name="Cheng J.F."/>
            <person name="Woyke T."/>
            <person name="Pelin A."/>
            <person name="Henrissat B."/>
            <person name="Reynolds N.K."/>
            <person name="Benny G.L."/>
            <person name="Smith M.E."/>
            <person name="James T.Y."/>
            <person name="Grigoriev I.V."/>
        </authorList>
    </citation>
    <scope>NUCLEOTIDE SEQUENCE [LARGE SCALE GENOMIC DNA]</scope>
    <source>
        <strain evidence="4">RSA 468</strain>
    </source>
</reference>
<dbReference type="Proteomes" id="UP000268162">
    <property type="component" value="Unassembled WGS sequence"/>
</dbReference>
<name>A0A4Q0A007_9FUNG</name>
<protein>
    <submittedName>
        <fullName evidence="3">Uncharacterized protein</fullName>
    </submittedName>
</protein>
<evidence type="ECO:0000256" key="2">
    <source>
        <dbReference type="SAM" id="SignalP"/>
    </source>
</evidence>
<evidence type="ECO:0000313" key="3">
    <source>
        <dbReference type="EMBL" id="RKP39317.1"/>
    </source>
</evidence>
<dbReference type="AlphaFoldDB" id="A0A4Q0A007"/>
<proteinExistence type="predicted"/>
<feature type="region of interest" description="Disordered" evidence="1">
    <location>
        <begin position="125"/>
        <end position="153"/>
    </location>
</feature>
<feature type="chain" id="PRO_5020686595" evidence="2">
    <location>
        <begin position="21"/>
        <end position="153"/>
    </location>
</feature>
<keyword evidence="2" id="KW-0732">Signal</keyword>
<gene>
    <name evidence="3" type="ORF">BJ085DRAFT_32501</name>
</gene>
<evidence type="ECO:0000313" key="4">
    <source>
        <dbReference type="Proteomes" id="UP000268162"/>
    </source>
</evidence>
<keyword evidence="4" id="KW-1185">Reference proteome</keyword>
<dbReference type="EMBL" id="ML002280">
    <property type="protein sequence ID" value="RKP39317.1"/>
    <property type="molecule type" value="Genomic_DNA"/>
</dbReference>
<feature type="signal peptide" evidence="2">
    <location>
        <begin position="1"/>
        <end position="20"/>
    </location>
</feature>
<evidence type="ECO:0000256" key="1">
    <source>
        <dbReference type="SAM" id="MobiDB-lite"/>
    </source>
</evidence>
<sequence>MTGLLMGWEYLACVVMYVHGNQGSESAIIVDCNKPSSLSMGVTMPGKEWLPVLAALHCLILEPPTGYMYPSVLSRQKYQSLLMADQSPLRVAQTMAKWSGTSHDWPNRSYRAKLLNGMGRLGHRSNCDERGGLPTPPSSVVHSPPHYISAECS</sequence>
<accession>A0A4Q0A007</accession>